<evidence type="ECO:0000256" key="8">
    <source>
        <dbReference type="ARBA" id="ARBA00023047"/>
    </source>
</evidence>
<evidence type="ECO:0000256" key="6">
    <source>
        <dbReference type="ARBA" id="ARBA00022692"/>
    </source>
</evidence>
<reference evidence="18 19" key="1">
    <citation type="submission" date="2019-12" db="EMBL/GenBank/DDBJ databases">
        <title>Comparative genomics gives insights into the taxonomy of the Azoarcus-Aromatoleum group and reveals separate origins of nif in the plant-associated Azoarcus and non-plant-associated Aromatoleum sub-groups.</title>
        <authorList>
            <person name="Lafos M."/>
            <person name="Maluk M."/>
            <person name="Batista M."/>
            <person name="Junghare M."/>
            <person name="Carmona M."/>
            <person name="Faoro H."/>
            <person name="Cruz L.M."/>
            <person name="Battistoni F."/>
            <person name="De Souza E."/>
            <person name="Pedrosa F."/>
            <person name="Chen W.-M."/>
            <person name="Poole P.S."/>
            <person name="Dixon R.A."/>
            <person name="James E.K."/>
        </authorList>
    </citation>
    <scope>NUCLEOTIDE SEQUENCE [LARGE SCALE GENOMIC DNA]</scope>
    <source>
        <strain evidence="18 19">Td21</strain>
    </source>
</reference>
<dbReference type="PANTHER" id="PTHR33619:SF3">
    <property type="entry name" value="POLYSACCHARIDE EXPORT PROTEIN GFCE-RELATED"/>
    <property type="match status" value="1"/>
</dbReference>
<dbReference type="Pfam" id="PF02563">
    <property type="entry name" value="Poly_export"/>
    <property type="match status" value="1"/>
</dbReference>
<keyword evidence="9" id="KW-0406">Ion transport</keyword>
<comment type="caution">
    <text evidence="18">The sequence shown here is derived from an EMBL/GenBank/DDBJ whole genome shotgun (WGS) entry which is preliminary data.</text>
</comment>
<evidence type="ECO:0000259" key="17">
    <source>
        <dbReference type="Pfam" id="PF22461"/>
    </source>
</evidence>
<protein>
    <submittedName>
        <fullName evidence="18">Polysaccharide export protein EpsE</fullName>
    </submittedName>
</protein>
<comment type="subcellular location">
    <subcellularLocation>
        <location evidence="1">Cell outer membrane</location>
        <topology evidence="1">Multi-pass membrane protein</topology>
    </subcellularLocation>
</comment>
<keyword evidence="10" id="KW-0626">Porin</keyword>
<keyword evidence="3" id="KW-0813">Transport</keyword>
<feature type="domain" description="Polysaccharide export protein N-terminal" evidence="15">
    <location>
        <begin position="35"/>
        <end position="109"/>
    </location>
</feature>
<evidence type="ECO:0000259" key="15">
    <source>
        <dbReference type="Pfam" id="PF02563"/>
    </source>
</evidence>
<evidence type="ECO:0000256" key="12">
    <source>
        <dbReference type="ARBA" id="ARBA00023139"/>
    </source>
</evidence>
<keyword evidence="13" id="KW-0998">Cell outer membrane</keyword>
<dbReference type="InterPro" id="IPR054765">
    <property type="entry name" value="SLBB_dom"/>
</dbReference>
<evidence type="ECO:0000313" key="18">
    <source>
        <dbReference type="EMBL" id="NMG46100.1"/>
    </source>
</evidence>
<dbReference type="Gene3D" id="3.10.560.10">
    <property type="entry name" value="Outer membrane lipoprotein wza domain like"/>
    <property type="match status" value="2"/>
</dbReference>
<evidence type="ECO:0000256" key="3">
    <source>
        <dbReference type="ARBA" id="ARBA00022448"/>
    </source>
</evidence>
<evidence type="ECO:0000313" key="19">
    <source>
        <dbReference type="Proteomes" id="UP000623795"/>
    </source>
</evidence>
<dbReference type="InterPro" id="IPR019554">
    <property type="entry name" value="Soluble_ligand-bd"/>
</dbReference>
<evidence type="ECO:0000259" key="16">
    <source>
        <dbReference type="Pfam" id="PF10531"/>
    </source>
</evidence>
<evidence type="ECO:0000256" key="10">
    <source>
        <dbReference type="ARBA" id="ARBA00023114"/>
    </source>
</evidence>
<dbReference type="PANTHER" id="PTHR33619">
    <property type="entry name" value="POLYSACCHARIDE EXPORT PROTEIN GFCE-RELATED"/>
    <property type="match status" value="1"/>
</dbReference>
<dbReference type="InterPro" id="IPR049712">
    <property type="entry name" value="Poly_export"/>
</dbReference>
<keyword evidence="12" id="KW-0564">Palmitate</keyword>
<keyword evidence="11" id="KW-0472">Membrane</keyword>
<dbReference type="InterPro" id="IPR003715">
    <property type="entry name" value="Poly_export_N"/>
</dbReference>
<proteinExistence type="inferred from homology"/>
<name>A0ABX1Q6H9_9RHOO</name>
<keyword evidence="8" id="KW-0625">Polysaccharide transport</keyword>
<keyword evidence="6" id="KW-0812">Transmembrane</keyword>
<dbReference type="InterPro" id="IPR017478">
    <property type="entry name" value="Polysacc_export_EpsE"/>
</dbReference>
<evidence type="ECO:0000256" key="11">
    <source>
        <dbReference type="ARBA" id="ARBA00023136"/>
    </source>
</evidence>
<accession>A0ABX1Q6H9</accession>
<dbReference type="Proteomes" id="UP000623795">
    <property type="component" value="Unassembled WGS sequence"/>
</dbReference>
<comment type="similarity">
    <text evidence="2">Belongs to the BexD/CtrA/VexA family.</text>
</comment>
<feature type="domain" description="SLBB" evidence="17">
    <location>
        <begin position="118"/>
        <end position="198"/>
    </location>
</feature>
<sequence>MCLAGAPGWAAAQEPLSAAVAAPVAGTPPVAEGAQATREYVLGPGDIIRISVFQNPDLTTEGRVSETGALTFPLIGSVPLGGRTVSAAEALIAERLRTGGFVLQPQVTVLPVQIRGNQVAVLGHVNKPGRYPLDTFNVRVTDMLANAGGIATGGDDVIVLVGTRDGKPIRRELDLPTLFQRGDPDADAMLSPGDVIYVRRADVFYIYGEVQKPGSFRLERNMTVMQALATGGGPTLRGTVRGLRIHRRGTDGKVAVIEPAMEDRLRPDDIIYVKESLF</sequence>
<evidence type="ECO:0000256" key="4">
    <source>
        <dbReference type="ARBA" id="ARBA00022452"/>
    </source>
</evidence>
<keyword evidence="4" id="KW-1134">Transmembrane beta strand</keyword>
<evidence type="ECO:0000256" key="9">
    <source>
        <dbReference type="ARBA" id="ARBA00023065"/>
    </source>
</evidence>
<evidence type="ECO:0000256" key="5">
    <source>
        <dbReference type="ARBA" id="ARBA00022597"/>
    </source>
</evidence>
<evidence type="ECO:0000256" key="14">
    <source>
        <dbReference type="ARBA" id="ARBA00023288"/>
    </source>
</evidence>
<evidence type="ECO:0000256" key="7">
    <source>
        <dbReference type="ARBA" id="ARBA00022729"/>
    </source>
</evidence>
<dbReference type="Pfam" id="PF22461">
    <property type="entry name" value="SLBB_2"/>
    <property type="match status" value="1"/>
</dbReference>
<keyword evidence="19" id="KW-1185">Reference proteome</keyword>
<keyword evidence="5" id="KW-0762">Sugar transport</keyword>
<evidence type="ECO:0000256" key="1">
    <source>
        <dbReference type="ARBA" id="ARBA00004571"/>
    </source>
</evidence>
<evidence type="ECO:0000256" key="13">
    <source>
        <dbReference type="ARBA" id="ARBA00023237"/>
    </source>
</evidence>
<dbReference type="NCBIfam" id="TIGR03028">
    <property type="entry name" value="EpsE"/>
    <property type="match status" value="1"/>
</dbReference>
<dbReference type="Gene3D" id="3.30.1950.10">
    <property type="entry name" value="wza like domain"/>
    <property type="match status" value="1"/>
</dbReference>
<evidence type="ECO:0000256" key="2">
    <source>
        <dbReference type="ARBA" id="ARBA00009450"/>
    </source>
</evidence>
<feature type="domain" description="Soluble ligand binding" evidence="16">
    <location>
        <begin position="203"/>
        <end position="257"/>
    </location>
</feature>
<keyword evidence="7" id="KW-0732">Signal</keyword>
<gene>
    <name evidence="18" type="primary">epsE</name>
    <name evidence="18" type="ORF">GPA22_20480</name>
</gene>
<dbReference type="Pfam" id="PF10531">
    <property type="entry name" value="SLBB"/>
    <property type="match status" value="1"/>
</dbReference>
<keyword evidence="14" id="KW-0449">Lipoprotein</keyword>
<organism evidence="18 19">
    <name type="scientific">Aromatoleum toluvorans</name>
    <dbReference type="NCBI Taxonomy" id="92002"/>
    <lineage>
        <taxon>Bacteria</taxon>
        <taxon>Pseudomonadati</taxon>
        <taxon>Pseudomonadota</taxon>
        <taxon>Betaproteobacteria</taxon>
        <taxon>Rhodocyclales</taxon>
        <taxon>Rhodocyclaceae</taxon>
        <taxon>Aromatoleum</taxon>
    </lineage>
</organism>
<dbReference type="EMBL" id="WTVN01000048">
    <property type="protein sequence ID" value="NMG46100.1"/>
    <property type="molecule type" value="Genomic_DNA"/>
</dbReference>